<name>A0AB39TY81_9ACTN</name>
<sequence>MPWQERWLERRELGGNLSYAIVQDGVLVGACCLFRRDDERDDIREIGYWLHPAATGRGLATRASRALVAEAFRIPGVGHVEISHDRANHRSGAVPARLGFTELGPRPAERLAPADTGEDRVWRLSRADGTVD</sequence>
<dbReference type="Gene3D" id="3.40.630.30">
    <property type="match status" value="1"/>
</dbReference>
<evidence type="ECO:0000313" key="2">
    <source>
        <dbReference type="EMBL" id="XDQ84182.1"/>
    </source>
</evidence>
<dbReference type="InterPro" id="IPR016181">
    <property type="entry name" value="Acyl_CoA_acyltransferase"/>
</dbReference>
<proteinExistence type="predicted"/>
<dbReference type="AlphaFoldDB" id="A0AB39TY81"/>
<protein>
    <submittedName>
        <fullName evidence="2">GNAT family protein</fullName>
    </submittedName>
</protein>
<dbReference type="Pfam" id="PF13302">
    <property type="entry name" value="Acetyltransf_3"/>
    <property type="match status" value="1"/>
</dbReference>
<dbReference type="InterPro" id="IPR051531">
    <property type="entry name" value="N-acetyltransferase"/>
</dbReference>
<dbReference type="InterPro" id="IPR000182">
    <property type="entry name" value="GNAT_dom"/>
</dbReference>
<dbReference type="PANTHER" id="PTHR43792:SF16">
    <property type="entry name" value="N-ACETYLTRANSFERASE DOMAIN-CONTAINING PROTEIN"/>
    <property type="match status" value="1"/>
</dbReference>
<reference evidence="2" key="1">
    <citation type="submission" date="2024-07" db="EMBL/GenBank/DDBJ databases">
        <authorList>
            <person name="Yu S.T."/>
        </authorList>
    </citation>
    <scope>NUCLEOTIDE SEQUENCE</scope>
    <source>
        <strain evidence="2">Y1</strain>
    </source>
</reference>
<dbReference type="RefSeq" id="WP_078859483.1">
    <property type="nucleotide sequence ID" value="NZ_CP163445.1"/>
</dbReference>
<feature type="domain" description="N-acetyltransferase" evidence="1">
    <location>
        <begin position="1"/>
        <end position="127"/>
    </location>
</feature>
<gene>
    <name evidence="2" type="ORF">AB2U05_31295</name>
</gene>
<dbReference type="PANTHER" id="PTHR43792">
    <property type="entry name" value="GNAT FAMILY, PUTATIVE (AFU_ORTHOLOGUE AFUA_3G00765)-RELATED-RELATED"/>
    <property type="match status" value="1"/>
</dbReference>
<dbReference type="PROSITE" id="PS51186">
    <property type="entry name" value="GNAT"/>
    <property type="match status" value="1"/>
</dbReference>
<accession>A0AB39TY81</accession>
<dbReference type="EMBL" id="CP163445">
    <property type="protein sequence ID" value="XDQ84182.1"/>
    <property type="molecule type" value="Genomic_DNA"/>
</dbReference>
<organism evidence="2">
    <name type="scientific">Streptomyces sp. Y1</name>
    <dbReference type="NCBI Taxonomy" id="3238634"/>
    <lineage>
        <taxon>Bacteria</taxon>
        <taxon>Bacillati</taxon>
        <taxon>Actinomycetota</taxon>
        <taxon>Actinomycetes</taxon>
        <taxon>Kitasatosporales</taxon>
        <taxon>Streptomycetaceae</taxon>
        <taxon>Streptomyces</taxon>
    </lineage>
</organism>
<dbReference type="SUPFAM" id="SSF55729">
    <property type="entry name" value="Acyl-CoA N-acyltransferases (Nat)"/>
    <property type="match status" value="1"/>
</dbReference>
<dbReference type="GO" id="GO:0016747">
    <property type="term" value="F:acyltransferase activity, transferring groups other than amino-acyl groups"/>
    <property type="evidence" value="ECO:0007669"/>
    <property type="project" value="InterPro"/>
</dbReference>
<evidence type="ECO:0000259" key="1">
    <source>
        <dbReference type="PROSITE" id="PS51186"/>
    </source>
</evidence>